<feature type="compositionally biased region" description="Basic and acidic residues" evidence="1">
    <location>
        <begin position="1"/>
        <end position="44"/>
    </location>
</feature>
<feature type="region of interest" description="Disordered" evidence="1">
    <location>
        <begin position="1"/>
        <end position="99"/>
    </location>
</feature>
<dbReference type="Proteomes" id="UP000245119">
    <property type="component" value="Linkage Group LG13"/>
</dbReference>
<gene>
    <name evidence="2" type="ORF">C0Q70_20717</name>
</gene>
<reference evidence="2 3" key="1">
    <citation type="submission" date="2018-04" db="EMBL/GenBank/DDBJ databases">
        <title>The genome of golden apple snail Pomacea canaliculata provides insight into stress tolerance and invasive adaptation.</title>
        <authorList>
            <person name="Liu C."/>
            <person name="Liu B."/>
            <person name="Ren Y."/>
            <person name="Zhang Y."/>
            <person name="Wang H."/>
            <person name="Li S."/>
            <person name="Jiang F."/>
            <person name="Yin L."/>
            <person name="Zhang G."/>
            <person name="Qian W."/>
            <person name="Fan W."/>
        </authorList>
    </citation>
    <scope>NUCLEOTIDE SEQUENCE [LARGE SCALE GENOMIC DNA]</scope>
    <source>
        <strain evidence="2">SZHN2017</strain>
        <tissue evidence="2">Muscle</tissue>
    </source>
</reference>
<dbReference type="EMBL" id="PZQS01000013">
    <property type="protein sequence ID" value="PVD20221.1"/>
    <property type="molecule type" value="Genomic_DNA"/>
</dbReference>
<feature type="compositionally biased region" description="Basic and acidic residues" evidence="1">
    <location>
        <begin position="90"/>
        <end position="99"/>
    </location>
</feature>
<evidence type="ECO:0000256" key="1">
    <source>
        <dbReference type="SAM" id="MobiDB-lite"/>
    </source>
</evidence>
<name>A0A2T7NGC4_POMCA</name>
<accession>A0A2T7NGC4</accession>
<keyword evidence="3" id="KW-1185">Reference proteome</keyword>
<proteinExistence type="predicted"/>
<organism evidence="2 3">
    <name type="scientific">Pomacea canaliculata</name>
    <name type="common">Golden apple snail</name>
    <dbReference type="NCBI Taxonomy" id="400727"/>
    <lineage>
        <taxon>Eukaryota</taxon>
        <taxon>Metazoa</taxon>
        <taxon>Spiralia</taxon>
        <taxon>Lophotrochozoa</taxon>
        <taxon>Mollusca</taxon>
        <taxon>Gastropoda</taxon>
        <taxon>Caenogastropoda</taxon>
        <taxon>Architaenioglossa</taxon>
        <taxon>Ampullarioidea</taxon>
        <taxon>Ampullariidae</taxon>
        <taxon>Pomacea</taxon>
    </lineage>
</organism>
<evidence type="ECO:0000313" key="3">
    <source>
        <dbReference type="Proteomes" id="UP000245119"/>
    </source>
</evidence>
<evidence type="ECO:0000313" key="2">
    <source>
        <dbReference type="EMBL" id="PVD20221.1"/>
    </source>
</evidence>
<protein>
    <submittedName>
        <fullName evidence="2">Uncharacterized protein</fullName>
    </submittedName>
</protein>
<feature type="compositionally biased region" description="Polar residues" evidence="1">
    <location>
        <begin position="56"/>
        <end position="66"/>
    </location>
</feature>
<sequence>MELNRGEVRTWAIGKEEAGRVSDRRRPSAANEDRETGEQEDRTKARMKTQRPEPATSITLGATSTLRGAARADSEGSVVAEDEAVCYQPERPDGKPPRI</sequence>
<dbReference type="AlphaFoldDB" id="A0A2T7NGC4"/>
<comment type="caution">
    <text evidence="2">The sequence shown here is derived from an EMBL/GenBank/DDBJ whole genome shotgun (WGS) entry which is preliminary data.</text>
</comment>